<gene>
    <name evidence="1" type="ORF">IW261DRAFT_1577086</name>
</gene>
<organism evidence="1 2">
    <name type="scientific">Armillaria novae-zelandiae</name>
    <dbReference type="NCBI Taxonomy" id="153914"/>
    <lineage>
        <taxon>Eukaryota</taxon>
        <taxon>Fungi</taxon>
        <taxon>Dikarya</taxon>
        <taxon>Basidiomycota</taxon>
        <taxon>Agaricomycotina</taxon>
        <taxon>Agaricomycetes</taxon>
        <taxon>Agaricomycetidae</taxon>
        <taxon>Agaricales</taxon>
        <taxon>Marasmiineae</taxon>
        <taxon>Physalacriaceae</taxon>
        <taxon>Armillaria</taxon>
    </lineage>
</organism>
<reference evidence="1" key="1">
    <citation type="submission" date="2023-06" db="EMBL/GenBank/DDBJ databases">
        <authorList>
            <consortium name="Lawrence Berkeley National Laboratory"/>
            <person name="Ahrendt S."/>
            <person name="Sahu N."/>
            <person name="Indic B."/>
            <person name="Wong-Bajracharya J."/>
            <person name="Merenyi Z."/>
            <person name="Ke H.-M."/>
            <person name="Monk M."/>
            <person name="Kocsube S."/>
            <person name="Drula E."/>
            <person name="Lipzen A."/>
            <person name="Balint B."/>
            <person name="Henrissat B."/>
            <person name="Andreopoulos B."/>
            <person name="Martin F.M."/>
            <person name="Harder C.B."/>
            <person name="Rigling D."/>
            <person name="Ford K.L."/>
            <person name="Foster G.D."/>
            <person name="Pangilinan J."/>
            <person name="Papanicolaou A."/>
            <person name="Barry K."/>
            <person name="LaButti K."/>
            <person name="Viragh M."/>
            <person name="Koriabine M."/>
            <person name="Yan M."/>
            <person name="Riley R."/>
            <person name="Champramary S."/>
            <person name="Plett K.L."/>
            <person name="Tsai I.J."/>
            <person name="Slot J."/>
            <person name="Sipos G."/>
            <person name="Plett J."/>
            <person name="Nagy L.G."/>
            <person name="Grigoriev I.V."/>
        </authorList>
    </citation>
    <scope>NUCLEOTIDE SEQUENCE</scope>
    <source>
        <strain evidence="1">ICMP 16352</strain>
    </source>
</reference>
<protein>
    <submittedName>
        <fullName evidence="1">Uncharacterized protein</fullName>
    </submittedName>
</protein>
<dbReference type="AlphaFoldDB" id="A0AA39N9D6"/>
<sequence length="63" mass="7323">MEMGWESLHVWMGLIDRHLLGVSRGIIIKVLMTRHPDSPALELASVSHTKEVIAYQEYDFVEW</sequence>
<dbReference type="EMBL" id="JAUEPR010000152">
    <property type="protein sequence ID" value="KAK0461476.1"/>
    <property type="molecule type" value="Genomic_DNA"/>
</dbReference>
<comment type="caution">
    <text evidence="1">The sequence shown here is derived from an EMBL/GenBank/DDBJ whole genome shotgun (WGS) entry which is preliminary data.</text>
</comment>
<proteinExistence type="predicted"/>
<dbReference type="Proteomes" id="UP001175227">
    <property type="component" value="Unassembled WGS sequence"/>
</dbReference>
<accession>A0AA39N9D6</accession>
<evidence type="ECO:0000313" key="2">
    <source>
        <dbReference type="Proteomes" id="UP001175227"/>
    </source>
</evidence>
<name>A0AA39N9D6_9AGAR</name>
<evidence type="ECO:0000313" key="1">
    <source>
        <dbReference type="EMBL" id="KAK0461476.1"/>
    </source>
</evidence>
<keyword evidence="2" id="KW-1185">Reference proteome</keyword>